<dbReference type="InterPro" id="IPR006349">
    <property type="entry name" value="PGP_euk"/>
</dbReference>
<reference evidence="6 7" key="1">
    <citation type="journal article" date="1998" name="Science">
        <title>Genome sequence of the nematode C. elegans: a platform for investigating biology.</title>
        <authorList>
            <consortium name="The C. elegans sequencing consortium"/>
            <person name="Sulson J.E."/>
            <person name="Waterston R."/>
        </authorList>
    </citation>
    <scope>NUCLEOTIDE SEQUENCE [LARGE SCALE GENOMIC DNA]</scope>
    <source>
        <strain evidence="6 7">Bristol N2</strain>
    </source>
</reference>
<name>Q18645_CAEEL</name>
<dbReference type="PeptideAtlas" id="Q18645"/>
<sequence>MLPPTITKSQLLSNFDTFVFDADGVLWTGDIPIPGAAEWINTLLDDPEKSVFITTNNSTKTLEQYMKKVKKMRFGRLGRENLLSPTIVLCDYFKQNSDKFENQYIYLIGVENLKKSLEEGGGVKCFGTGPDHKDNYTDGDFINEVDVKSKIPKAVVVSFDSHFSYPKLMKAANFLADPLVEFLVCNEDSTFPGPVPGMILPETGPWSAAIQNVSGRKPDIVFGKPHEQLANFLKSRVQAGKFNSERTVMFGDRLDTDMMFGKNNGFTTVWMQTGVNTLLDIELARKNGESTKIPDFTCRFSEF</sequence>
<dbReference type="GO" id="GO:0046872">
    <property type="term" value="F:metal ion binding"/>
    <property type="evidence" value="ECO:0007669"/>
    <property type="project" value="UniProtKB-KW"/>
</dbReference>
<dbReference type="KEGG" id="cel:CELE_C45E5.1"/>
<dbReference type="eggNOG" id="KOG2882">
    <property type="taxonomic scope" value="Eukaryota"/>
</dbReference>
<protein>
    <submittedName>
        <fullName evidence="6">Glycerol-3-phosphate phosphatase</fullName>
    </submittedName>
</protein>
<dbReference type="HOGENOM" id="CLU_043473_0_1_1"/>
<dbReference type="UCSC" id="C45E5.1">
    <property type="organism name" value="c. elegans"/>
</dbReference>
<dbReference type="SMR" id="Q18645"/>
<feature type="binding site" evidence="5">
    <location>
        <position position="23"/>
    </location>
    <ligand>
        <name>Mg(2+)</name>
        <dbReference type="ChEBI" id="CHEBI:18420"/>
    </ligand>
</feature>
<dbReference type="STRING" id="6239.C45E5.1.1"/>
<dbReference type="Proteomes" id="UP000001940">
    <property type="component" value="Chromosome IV"/>
</dbReference>
<feature type="binding site" evidence="5">
    <location>
        <position position="252"/>
    </location>
    <ligand>
        <name>Mg(2+)</name>
        <dbReference type="ChEBI" id="CHEBI:18420"/>
    </ligand>
</feature>
<dbReference type="WormBase" id="C45E5.1">
    <property type="protein sequence ID" value="CE34756"/>
    <property type="gene ID" value="WBGene00016664"/>
</dbReference>
<dbReference type="NCBIfam" id="TIGR01452">
    <property type="entry name" value="PGP_euk"/>
    <property type="match status" value="1"/>
</dbReference>
<dbReference type="RefSeq" id="NP_500857.2">
    <property type="nucleotide sequence ID" value="NM_068456.7"/>
</dbReference>
<dbReference type="Reactome" id="R-CEL-1483206">
    <property type="pathway name" value="Glycerophospholipid biosynthesis"/>
</dbReference>
<dbReference type="Pfam" id="PF13242">
    <property type="entry name" value="Hydrolase_like"/>
    <property type="match status" value="1"/>
</dbReference>
<dbReference type="GeneID" id="183469"/>
<dbReference type="Bgee" id="WBGene00016664">
    <property type="expression patterns" value="Expressed in adult organism and 3 other cell types or tissues"/>
</dbReference>
<dbReference type="Pfam" id="PF13344">
    <property type="entry name" value="Hydrolase_6"/>
    <property type="match status" value="1"/>
</dbReference>
<dbReference type="PhylomeDB" id="Q18645"/>
<dbReference type="PANTHER" id="PTHR19288">
    <property type="entry name" value="4-NITROPHENYLPHOSPHATASE-RELATED"/>
    <property type="match status" value="1"/>
</dbReference>
<proteinExistence type="evidence at protein level"/>
<keyword evidence="5" id="KW-0460">Magnesium</keyword>
<evidence type="ECO:0000313" key="6">
    <source>
        <dbReference type="EMBL" id="CCD67369.1"/>
    </source>
</evidence>
<dbReference type="NCBIfam" id="TIGR01460">
    <property type="entry name" value="HAD-SF-IIA"/>
    <property type="match status" value="1"/>
</dbReference>
<keyword evidence="5" id="KW-0479">Metal-binding</keyword>
<dbReference type="InterPro" id="IPR006357">
    <property type="entry name" value="HAD-SF_hydro_IIA"/>
</dbReference>
<dbReference type="InterPro" id="IPR023214">
    <property type="entry name" value="HAD_sf"/>
</dbReference>
<evidence type="ECO:0000256" key="1">
    <source>
        <dbReference type="ARBA" id="ARBA00022801"/>
    </source>
</evidence>
<gene>
    <name evidence="6 8" type="ORF">C45E5.1</name>
    <name evidence="6" type="ORF">CELE_C45E5.1</name>
</gene>
<dbReference type="AlphaFoldDB" id="Q18645"/>
<evidence type="ECO:0000256" key="5">
    <source>
        <dbReference type="PIRSR" id="PIRSR000915-3"/>
    </source>
</evidence>
<dbReference type="FunCoup" id="Q18645">
    <property type="interactions" value="297"/>
</dbReference>
<evidence type="ECO:0000313" key="7">
    <source>
        <dbReference type="Proteomes" id="UP000001940"/>
    </source>
</evidence>
<accession>Q18645</accession>
<dbReference type="AGR" id="WB:WBGene00016664"/>
<keyword evidence="1 2" id="KW-0378">Hydrolase</keyword>
<evidence type="ECO:0000313" key="8">
    <source>
        <dbReference type="WormBase" id="C45E5.1"/>
    </source>
</evidence>
<dbReference type="PANTHER" id="PTHR19288:SF93">
    <property type="entry name" value="FI11325P-RELATED"/>
    <property type="match status" value="1"/>
</dbReference>
<dbReference type="Gene3D" id="3.40.50.1000">
    <property type="entry name" value="HAD superfamily/HAD-like"/>
    <property type="match status" value="2"/>
</dbReference>
<feature type="active site" description="Proton donor" evidence="3">
    <location>
        <position position="23"/>
    </location>
</feature>
<dbReference type="CDD" id="cd07532">
    <property type="entry name" value="HAD_PNPase_UmpH-like"/>
    <property type="match status" value="1"/>
</dbReference>
<dbReference type="GO" id="GO:0005737">
    <property type="term" value="C:cytoplasm"/>
    <property type="evidence" value="ECO:0000318"/>
    <property type="project" value="GO_Central"/>
</dbReference>
<dbReference type="FunFam" id="3.40.50.1000:FF:000156">
    <property type="entry name" value="PhosphoGlycolate Phosphatase Homolog"/>
    <property type="match status" value="1"/>
</dbReference>
<dbReference type="OrthoDB" id="10262843at2759"/>
<dbReference type="InterPro" id="IPR036412">
    <property type="entry name" value="HAD-like_sf"/>
</dbReference>
<keyword evidence="9" id="KW-1267">Proteomics identification</keyword>
<evidence type="ECO:0000256" key="2">
    <source>
        <dbReference type="PIRNR" id="PIRNR000915"/>
    </source>
</evidence>
<dbReference type="PIRSF" id="PIRSF000915">
    <property type="entry name" value="PGP-type_phosphatase"/>
    <property type="match status" value="1"/>
</dbReference>
<feature type="active site" description="Nucleophile" evidence="3">
    <location>
        <position position="21"/>
    </location>
</feature>
<comment type="cofactor">
    <cofactor evidence="5">
        <name>Mg(2+)</name>
        <dbReference type="ChEBI" id="CHEBI:18420"/>
    </cofactor>
    <text evidence="5">Divalent metal ions. Mg(2+) is the most effective.</text>
</comment>
<evidence type="ECO:0000256" key="3">
    <source>
        <dbReference type="PIRSR" id="PIRSR000915-1"/>
    </source>
</evidence>
<dbReference type="InParanoid" id="Q18645"/>
<dbReference type="CTD" id="183469"/>
<organism evidence="6 7">
    <name type="scientific">Caenorhabditis elegans</name>
    <dbReference type="NCBI Taxonomy" id="6239"/>
    <lineage>
        <taxon>Eukaryota</taxon>
        <taxon>Metazoa</taxon>
        <taxon>Ecdysozoa</taxon>
        <taxon>Nematoda</taxon>
        <taxon>Chromadorea</taxon>
        <taxon>Rhabditida</taxon>
        <taxon>Rhabditina</taxon>
        <taxon>Rhabditomorpha</taxon>
        <taxon>Rhabditoidea</taxon>
        <taxon>Rhabditidae</taxon>
        <taxon>Peloderinae</taxon>
        <taxon>Caenorhabditis</taxon>
    </lineage>
</organism>
<dbReference type="EMBL" id="BX284604">
    <property type="protein sequence ID" value="CCD67369.1"/>
    <property type="molecule type" value="Genomic_DNA"/>
</dbReference>
<evidence type="ECO:0000256" key="4">
    <source>
        <dbReference type="PIRSR" id="PIRSR000915-2"/>
    </source>
</evidence>
<dbReference type="GO" id="GO:0016791">
    <property type="term" value="F:phosphatase activity"/>
    <property type="evidence" value="ECO:0000318"/>
    <property type="project" value="GO_Central"/>
</dbReference>
<dbReference type="PIR" id="T34174">
    <property type="entry name" value="T34174"/>
</dbReference>
<dbReference type="OMA" id="EHFSYCK"/>
<keyword evidence="7" id="KW-1185">Reference proteome</keyword>
<dbReference type="SUPFAM" id="SSF56784">
    <property type="entry name" value="HAD-like"/>
    <property type="match status" value="1"/>
</dbReference>
<dbReference type="PaxDb" id="6239-C45E5.1"/>
<comment type="similarity">
    <text evidence="2">Belongs to the HAD-like hydrolase superfamily.</text>
</comment>
<evidence type="ECO:0007829" key="9">
    <source>
        <dbReference type="PeptideAtlas" id="Q18645"/>
    </source>
</evidence>
<feature type="binding site" evidence="5">
    <location>
        <position position="21"/>
    </location>
    <ligand>
        <name>Mg(2+)</name>
        <dbReference type="ChEBI" id="CHEBI:18420"/>
    </ligand>
</feature>
<feature type="binding site" evidence="4">
    <location>
        <position position="224"/>
    </location>
    <ligand>
        <name>substrate</name>
    </ligand>
</feature>